<name>A0A8S9TM78_PHYIN</name>
<reference evidence="2" key="1">
    <citation type="submission" date="2020-03" db="EMBL/GenBank/DDBJ databases">
        <title>Hybrid Assembly of Korean Phytophthora infestans isolates.</title>
        <authorList>
            <person name="Prokchorchik M."/>
            <person name="Lee Y."/>
            <person name="Seo J."/>
            <person name="Cho J.-H."/>
            <person name="Park Y.-E."/>
            <person name="Jang D.-C."/>
            <person name="Im J.-S."/>
            <person name="Choi J.-G."/>
            <person name="Park H.-J."/>
            <person name="Lee G.-B."/>
            <person name="Lee Y.-G."/>
            <person name="Hong S.-Y."/>
            <person name="Cho K."/>
            <person name="Sohn K.H."/>
        </authorList>
    </citation>
    <scope>NUCLEOTIDE SEQUENCE</scope>
    <source>
        <strain evidence="2">KR_2_A2</strain>
    </source>
</reference>
<dbReference type="AlphaFoldDB" id="A0A8S9TM78"/>
<protein>
    <submittedName>
        <fullName evidence="2">Uncharacterized protein</fullName>
    </submittedName>
</protein>
<accession>A0A8S9TM78</accession>
<dbReference type="Proteomes" id="UP000704712">
    <property type="component" value="Unassembled WGS sequence"/>
</dbReference>
<comment type="caution">
    <text evidence="2">The sequence shown here is derived from an EMBL/GenBank/DDBJ whole genome shotgun (WGS) entry which is preliminary data.</text>
</comment>
<gene>
    <name evidence="2" type="ORF">GN958_ATG23120</name>
</gene>
<evidence type="ECO:0000313" key="2">
    <source>
        <dbReference type="EMBL" id="KAF4127694.1"/>
    </source>
</evidence>
<sequence length="91" mass="9669">MASSAPSTSSRPVLPPQWLETFDSSPPVFFVTIADSPGPRRGSDDTRLPPDAPDTCVDPPALVPPLLRPARPHPALSPPLLETCFISTSKP</sequence>
<dbReference type="EMBL" id="JAACNO010003225">
    <property type="protein sequence ID" value="KAF4127694.1"/>
    <property type="molecule type" value="Genomic_DNA"/>
</dbReference>
<evidence type="ECO:0000313" key="3">
    <source>
        <dbReference type="Proteomes" id="UP000704712"/>
    </source>
</evidence>
<evidence type="ECO:0000256" key="1">
    <source>
        <dbReference type="SAM" id="MobiDB-lite"/>
    </source>
</evidence>
<organism evidence="2 3">
    <name type="scientific">Phytophthora infestans</name>
    <name type="common">Potato late blight agent</name>
    <name type="synonym">Botrytis infestans</name>
    <dbReference type="NCBI Taxonomy" id="4787"/>
    <lineage>
        <taxon>Eukaryota</taxon>
        <taxon>Sar</taxon>
        <taxon>Stramenopiles</taxon>
        <taxon>Oomycota</taxon>
        <taxon>Peronosporomycetes</taxon>
        <taxon>Peronosporales</taxon>
        <taxon>Peronosporaceae</taxon>
        <taxon>Phytophthora</taxon>
    </lineage>
</organism>
<proteinExistence type="predicted"/>
<feature type="region of interest" description="Disordered" evidence="1">
    <location>
        <begin position="34"/>
        <end position="54"/>
    </location>
</feature>